<sequence length="77" mass="8581">MVSDGQFFALVTDGGVRLVREEGETGSFSRVRQAVGGADRYGEVMRWVGMKPIEARDGCKPGWERMENSLLVLRFEG</sequence>
<keyword evidence="2" id="KW-1185">Reference proteome</keyword>
<name>A0A545W5B6_9HYPO</name>
<evidence type="ECO:0000313" key="1">
    <source>
        <dbReference type="EMBL" id="TQV97628.1"/>
    </source>
</evidence>
<dbReference type="EMBL" id="SPUK01000004">
    <property type="protein sequence ID" value="TQV97628.1"/>
    <property type="molecule type" value="Genomic_DNA"/>
</dbReference>
<organism evidence="1 2">
    <name type="scientific">Cordyceps javanica</name>
    <dbReference type="NCBI Taxonomy" id="43265"/>
    <lineage>
        <taxon>Eukaryota</taxon>
        <taxon>Fungi</taxon>
        <taxon>Dikarya</taxon>
        <taxon>Ascomycota</taxon>
        <taxon>Pezizomycotina</taxon>
        <taxon>Sordariomycetes</taxon>
        <taxon>Hypocreomycetidae</taxon>
        <taxon>Hypocreales</taxon>
        <taxon>Cordycipitaceae</taxon>
        <taxon>Cordyceps</taxon>
    </lineage>
</organism>
<proteinExistence type="predicted"/>
<accession>A0A545W5B6</accession>
<dbReference type="Proteomes" id="UP000315783">
    <property type="component" value="Unassembled WGS sequence"/>
</dbReference>
<protein>
    <submittedName>
        <fullName evidence="1">Uncharacterized protein</fullName>
    </submittedName>
</protein>
<evidence type="ECO:0000313" key="2">
    <source>
        <dbReference type="Proteomes" id="UP000315783"/>
    </source>
</evidence>
<reference evidence="1 2" key="1">
    <citation type="journal article" date="2019" name="Appl. Microbiol. Biotechnol.">
        <title>Genome sequence of Isaria javanica and comparative genome analysis insights into family S53 peptidase evolution in fungal entomopathogens.</title>
        <authorList>
            <person name="Lin R."/>
            <person name="Zhang X."/>
            <person name="Xin B."/>
            <person name="Zou M."/>
            <person name="Gao Y."/>
            <person name="Qin F."/>
            <person name="Hu Q."/>
            <person name="Xie B."/>
            <person name="Cheng X."/>
        </authorList>
    </citation>
    <scope>NUCLEOTIDE SEQUENCE [LARGE SCALE GENOMIC DNA]</scope>
    <source>
        <strain evidence="1 2">IJ1G</strain>
    </source>
</reference>
<dbReference type="AlphaFoldDB" id="A0A545W5B6"/>
<comment type="caution">
    <text evidence="1">The sequence shown here is derived from an EMBL/GenBank/DDBJ whole genome shotgun (WGS) entry which is preliminary data.</text>
</comment>
<gene>
    <name evidence="1" type="ORF">IF1G_03371</name>
</gene>